<dbReference type="PROSITE" id="PS51257">
    <property type="entry name" value="PROKAR_LIPOPROTEIN"/>
    <property type="match status" value="1"/>
</dbReference>
<keyword evidence="3" id="KW-0449">Lipoprotein</keyword>
<sequence length="316" mass="35308">MKKLLSILMVLSIVACSSTQNQPPLWLTQPTKVYPENQYLAAVGQGRDMEQAKQIALANLSRIFSVSIAEEQIDKSHFSTEQGKTHNEVTRFISATANQQLKGAVIKEMYQQPQGQSYAVAVMEKLPAAKVFRESIRQLDRKVSGNLSYAKSEAPNFFKALKALEQAHLAQQQRENDNRSLVLVAKKGIMSQTTSADIENLIKTSLATLSFKINNDDSFLSKQLSASAANLGVQLSQSSSIVLHGKIEQQPILAQGGWFWLRGNIHISVSDDENTTQQLLFPFKISAQQESMLTQRLEKHIANNLEEYIIKTIFKE</sequence>
<feature type="domain" description="Lipoprotein LPP20-like" evidence="2">
    <location>
        <begin position="24"/>
        <end position="123"/>
    </location>
</feature>
<name>A0A099KWD1_COLPS</name>
<dbReference type="AlphaFoldDB" id="A0A099KWD1"/>
<dbReference type="PATRIC" id="fig|28229.3.peg.1906"/>
<keyword evidence="1" id="KW-0732">Signal</keyword>
<dbReference type="Pfam" id="PF02169">
    <property type="entry name" value="LPP20"/>
    <property type="match status" value="1"/>
</dbReference>
<evidence type="ECO:0000256" key="1">
    <source>
        <dbReference type="SAM" id="SignalP"/>
    </source>
</evidence>
<protein>
    <submittedName>
        <fullName evidence="3">Lipoprotein LPP20-like protein</fullName>
    </submittedName>
</protein>
<accession>A0A099KWD1</accession>
<proteinExistence type="predicted"/>
<dbReference type="OrthoDB" id="6396461at2"/>
<evidence type="ECO:0000259" key="2">
    <source>
        <dbReference type="Pfam" id="PF02169"/>
    </source>
</evidence>
<dbReference type="Gene3D" id="3.10.28.20">
    <property type="entry name" value="Acetamidase/Formamidase-like domains"/>
    <property type="match status" value="1"/>
</dbReference>
<dbReference type="Proteomes" id="UP000029868">
    <property type="component" value="Unassembled WGS sequence"/>
</dbReference>
<evidence type="ECO:0000313" key="4">
    <source>
        <dbReference type="Proteomes" id="UP000029868"/>
    </source>
</evidence>
<gene>
    <name evidence="3" type="ORF">GAB14E_2283</name>
</gene>
<reference evidence="3 4" key="1">
    <citation type="submission" date="2014-08" db="EMBL/GenBank/DDBJ databases">
        <title>Genomic and Phenotypic Diversity of Colwellia psychrerythraea strains from Disparate Marine Basins.</title>
        <authorList>
            <person name="Techtmann S.M."/>
            <person name="Stelling S.C."/>
            <person name="Utturkar S.M."/>
            <person name="Alshibli N."/>
            <person name="Harris A."/>
            <person name="Brown S.D."/>
            <person name="Hazen T.C."/>
        </authorList>
    </citation>
    <scope>NUCLEOTIDE SEQUENCE [LARGE SCALE GENOMIC DNA]</scope>
    <source>
        <strain evidence="3 4">GAB14E</strain>
    </source>
</reference>
<feature type="chain" id="PRO_5001949234" evidence="1">
    <location>
        <begin position="22"/>
        <end position="316"/>
    </location>
</feature>
<feature type="signal peptide" evidence="1">
    <location>
        <begin position="1"/>
        <end position="21"/>
    </location>
</feature>
<dbReference type="RefSeq" id="WP_033081922.1">
    <property type="nucleotide sequence ID" value="NZ_JQEC01000016.1"/>
</dbReference>
<organism evidence="3 4">
    <name type="scientific">Colwellia psychrerythraea</name>
    <name type="common">Vibrio psychroerythus</name>
    <dbReference type="NCBI Taxonomy" id="28229"/>
    <lineage>
        <taxon>Bacteria</taxon>
        <taxon>Pseudomonadati</taxon>
        <taxon>Pseudomonadota</taxon>
        <taxon>Gammaproteobacteria</taxon>
        <taxon>Alteromonadales</taxon>
        <taxon>Colwelliaceae</taxon>
        <taxon>Colwellia</taxon>
    </lineage>
</organism>
<dbReference type="EMBL" id="JQEC01000016">
    <property type="protein sequence ID" value="KGJ95049.1"/>
    <property type="molecule type" value="Genomic_DNA"/>
</dbReference>
<evidence type="ECO:0000313" key="3">
    <source>
        <dbReference type="EMBL" id="KGJ95049.1"/>
    </source>
</evidence>
<dbReference type="InterPro" id="IPR024952">
    <property type="entry name" value="LPP20-like_dom"/>
</dbReference>
<comment type="caution">
    <text evidence="3">The sequence shown here is derived from an EMBL/GenBank/DDBJ whole genome shotgun (WGS) entry which is preliminary data.</text>
</comment>